<keyword evidence="3" id="KW-1185">Reference proteome</keyword>
<dbReference type="Proteomes" id="UP001500630">
    <property type="component" value="Unassembled WGS sequence"/>
</dbReference>
<proteinExistence type="predicted"/>
<name>A0ABP6YV60_9ACTN</name>
<evidence type="ECO:0000313" key="3">
    <source>
        <dbReference type="Proteomes" id="UP001500630"/>
    </source>
</evidence>
<feature type="compositionally biased region" description="Basic residues" evidence="1">
    <location>
        <begin position="61"/>
        <end position="73"/>
    </location>
</feature>
<sequence>MPGLDQPDDFLARFGDPAVNVIVDQAEPPAVPVFVLVLPAVPRKVHATGYRTRSRFPGSCRSRRRRLRRRRQREVHPPAGRSAAGRADIIR</sequence>
<feature type="region of interest" description="Disordered" evidence="1">
    <location>
        <begin position="53"/>
        <end position="91"/>
    </location>
</feature>
<organism evidence="2 3">
    <name type="scientific">Nonomuraea rosea</name>
    <dbReference type="NCBI Taxonomy" id="638574"/>
    <lineage>
        <taxon>Bacteria</taxon>
        <taxon>Bacillati</taxon>
        <taxon>Actinomycetota</taxon>
        <taxon>Actinomycetes</taxon>
        <taxon>Streptosporangiales</taxon>
        <taxon>Streptosporangiaceae</taxon>
        <taxon>Nonomuraea</taxon>
    </lineage>
</organism>
<evidence type="ECO:0000313" key="2">
    <source>
        <dbReference type="EMBL" id="GAA3588092.1"/>
    </source>
</evidence>
<protein>
    <submittedName>
        <fullName evidence="2">Uncharacterized protein</fullName>
    </submittedName>
</protein>
<gene>
    <name evidence="2" type="ORF">GCM10022419_082980</name>
</gene>
<comment type="caution">
    <text evidence="2">The sequence shown here is derived from an EMBL/GenBank/DDBJ whole genome shotgun (WGS) entry which is preliminary data.</text>
</comment>
<evidence type="ECO:0000256" key="1">
    <source>
        <dbReference type="SAM" id="MobiDB-lite"/>
    </source>
</evidence>
<dbReference type="EMBL" id="BAABDQ010000024">
    <property type="protein sequence ID" value="GAA3588092.1"/>
    <property type="molecule type" value="Genomic_DNA"/>
</dbReference>
<accession>A0ABP6YV60</accession>
<reference evidence="3" key="1">
    <citation type="journal article" date="2019" name="Int. J. Syst. Evol. Microbiol.">
        <title>The Global Catalogue of Microorganisms (GCM) 10K type strain sequencing project: providing services to taxonomists for standard genome sequencing and annotation.</title>
        <authorList>
            <consortium name="The Broad Institute Genomics Platform"/>
            <consortium name="The Broad Institute Genome Sequencing Center for Infectious Disease"/>
            <person name="Wu L."/>
            <person name="Ma J."/>
        </authorList>
    </citation>
    <scope>NUCLEOTIDE SEQUENCE [LARGE SCALE GENOMIC DNA]</scope>
    <source>
        <strain evidence="3">JCM 17326</strain>
    </source>
</reference>